<evidence type="ECO:0000313" key="1">
    <source>
        <dbReference type="EMBL" id="PSV01182.1"/>
    </source>
</evidence>
<dbReference type="Gene3D" id="3.55.50.60">
    <property type="entry name" value="DotD protein"/>
    <property type="match status" value="1"/>
</dbReference>
<evidence type="ECO:0000313" key="2">
    <source>
        <dbReference type="Proteomes" id="UP000241426"/>
    </source>
</evidence>
<dbReference type="AlphaFoldDB" id="A0A2T3KN32"/>
<comment type="caution">
    <text evidence="1">The sequence shown here is derived from an EMBL/GenBank/DDBJ whole genome shotgun (WGS) entry which is preliminary data.</text>
</comment>
<evidence type="ECO:0008006" key="3">
    <source>
        <dbReference type="Google" id="ProtNLM"/>
    </source>
</evidence>
<proteinExistence type="predicted"/>
<dbReference type="Proteomes" id="UP000241426">
    <property type="component" value="Unassembled WGS sequence"/>
</dbReference>
<dbReference type="InterPro" id="IPR038140">
    <property type="entry name" value="DotD_sf"/>
</dbReference>
<dbReference type="PROSITE" id="PS51257">
    <property type="entry name" value="PROKAR_LIPOPROTEIN"/>
    <property type="match status" value="1"/>
</dbReference>
<sequence length="179" mass="19857">MNSKCLTAIAMVFLSGCSTIPKDVPHTELTFSSTSASQDQIAHAWQKLAASAEKASDAATILAQLENGYAAKNMRKDDYNSYLFQNSYVPVGMERDVPDLNWNGPAMPVLKMMADLSGYRIDVSANTPLRQPYIRINTADFQRQVNVIDIIRAIDTANKDILKIDIIESPKIIKISYLV</sequence>
<reference evidence="1 2" key="1">
    <citation type="submission" date="2018-01" db="EMBL/GenBank/DDBJ databases">
        <title>Whole genome sequencing of Histamine producing bacteria.</title>
        <authorList>
            <person name="Butler K."/>
        </authorList>
    </citation>
    <scope>NUCLEOTIDE SEQUENCE [LARGE SCALE GENOMIC DNA]</scope>
    <source>
        <strain evidence="1 2">FS-7.2</strain>
    </source>
</reference>
<dbReference type="Pfam" id="PF16816">
    <property type="entry name" value="DotD"/>
    <property type="match status" value="1"/>
</dbReference>
<dbReference type="EMBL" id="PYNF01000002">
    <property type="protein sequence ID" value="PSV01182.1"/>
    <property type="molecule type" value="Genomic_DNA"/>
</dbReference>
<dbReference type="RefSeq" id="WP_107288909.1">
    <property type="nucleotide sequence ID" value="NZ_PYNF01000002.1"/>
</dbReference>
<accession>A0A2T3KN32</accession>
<organism evidence="1 2">
    <name type="scientific">Photobacterium kishitanii</name>
    <dbReference type="NCBI Taxonomy" id="318456"/>
    <lineage>
        <taxon>Bacteria</taxon>
        <taxon>Pseudomonadati</taxon>
        <taxon>Pseudomonadota</taxon>
        <taxon>Gammaproteobacteria</taxon>
        <taxon>Vibrionales</taxon>
        <taxon>Vibrionaceae</taxon>
        <taxon>Photobacterium</taxon>
    </lineage>
</organism>
<name>A0A2T3KN32_9GAMM</name>
<protein>
    <recommendedName>
        <fullName evidence="3">DotD/TraH family lipoprotein</fullName>
    </recommendedName>
</protein>
<dbReference type="InterPro" id="IPR031817">
    <property type="entry name" value="DotD"/>
</dbReference>
<gene>
    <name evidence="1" type="ORF">C9J27_03930</name>
</gene>